<protein>
    <recommendedName>
        <fullName evidence="3">Methyltransferase</fullName>
        <ecNumber evidence="3">2.1.1.-</ecNumber>
    </recommendedName>
</protein>
<dbReference type="AlphaFoldDB" id="A0A941F1D7"/>
<evidence type="ECO:0000256" key="2">
    <source>
        <dbReference type="ARBA" id="ARBA00022679"/>
    </source>
</evidence>
<feature type="domain" description="DNA methylase N-4/N-6" evidence="4">
    <location>
        <begin position="43"/>
        <end position="111"/>
    </location>
</feature>
<organism evidence="5 6">
    <name type="scientific">Actinospica durhamensis</name>
    <dbReference type="NCBI Taxonomy" id="1508375"/>
    <lineage>
        <taxon>Bacteria</taxon>
        <taxon>Bacillati</taxon>
        <taxon>Actinomycetota</taxon>
        <taxon>Actinomycetes</taxon>
        <taxon>Catenulisporales</taxon>
        <taxon>Actinospicaceae</taxon>
        <taxon>Actinospica</taxon>
    </lineage>
</organism>
<dbReference type="Pfam" id="PF01555">
    <property type="entry name" value="N6_N4_Mtase"/>
    <property type="match status" value="1"/>
</dbReference>
<evidence type="ECO:0000256" key="3">
    <source>
        <dbReference type="RuleBase" id="RU362026"/>
    </source>
</evidence>
<sequence length="328" mass="35531">MHIDDHGQQPLPGMERWFATTRRTVRPASVLCTGQQVSKTQRQGRYLPETVKHPGRMLPAIARHVIETYTDPGDLVLDPMCGIGTTLIEAMHLGRGAVGVEYEKHWTALAQRGINHARTQGATGAGFVWNADARHIPDQLIEAARGRVRLLLTSPPYGPSCHGQVQVRGRAGHTGSVQKHDNRYSTDRRNLAHRPPRELLAGFTQILQATEPLLAPGGYVAVTARPWRRQGVLIDLPGAVIAAGKAAGLVPVERCVALLARCEASELEDPVACGCGCTGGATRYRTQERLIAHLSFMQIKGARDALAAGIPRAGILHEDLIVLSKEPA</sequence>
<comment type="caution">
    <text evidence="5">The sequence shown here is derived from an EMBL/GenBank/DDBJ whole genome shotgun (WGS) entry which is preliminary data.</text>
</comment>
<reference evidence="5" key="1">
    <citation type="submission" date="2021-04" db="EMBL/GenBank/DDBJ databases">
        <title>Genome based classification of Actinospica acidithermotolerans sp. nov., an actinobacterium isolated from an Indonesian hot spring.</title>
        <authorList>
            <person name="Kusuma A.B."/>
            <person name="Putra K.E."/>
            <person name="Nafisah S."/>
            <person name="Loh J."/>
            <person name="Nouioui I."/>
            <person name="Goodfellow M."/>
        </authorList>
    </citation>
    <scope>NUCLEOTIDE SEQUENCE</scope>
    <source>
        <strain evidence="5">CSCA 57</strain>
    </source>
</reference>
<keyword evidence="6" id="KW-1185">Reference proteome</keyword>
<dbReference type="InterPro" id="IPR029063">
    <property type="entry name" value="SAM-dependent_MTases_sf"/>
</dbReference>
<dbReference type="GO" id="GO:0008170">
    <property type="term" value="F:N-methyltransferase activity"/>
    <property type="evidence" value="ECO:0007669"/>
    <property type="project" value="InterPro"/>
</dbReference>
<dbReference type="InterPro" id="IPR001091">
    <property type="entry name" value="RM_Methyltransferase"/>
</dbReference>
<dbReference type="GO" id="GO:0032259">
    <property type="term" value="P:methylation"/>
    <property type="evidence" value="ECO:0007669"/>
    <property type="project" value="UniProtKB-KW"/>
</dbReference>
<comment type="similarity">
    <text evidence="3">Belongs to the N(4)/N(6)-methyltransferase family.</text>
</comment>
<dbReference type="EMBL" id="JAGSOG010000378">
    <property type="protein sequence ID" value="MBR7839104.1"/>
    <property type="molecule type" value="Genomic_DNA"/>
</dbReference>
<dbReference type="GO" id="GO:0003677">
    <property type="term" value="F:DNA binding"/>
    <property type="evidence" value="ECO:0007669"/>
    <property type="project" value="InterPro"/>
</dbReference>
<evidence type="ECO:0000256" key="1">
    <source>
        <dbReference type="ARBA" id="ARBA00022603"/>
    </source>
</evidence>
<keyword evidence="2" id="KW-0808">Transferase</keyword>
<keyword evidence="1" id="KW-0489">Methyltransferase</keyword>
<evidence type="ECO:0000313" key="6">
    <source>
        <dbReference type="Proteomes" id="UP000675781"/>
    </source>
</evidence>
<accession>A0A941F1D7</accession>
<dbReference type="Gene3D" id="3.40.50.150">
    <property type="entry name" value="Vaccinia Virus protein VP39"/>
    <property type="match status" value="2"/>
</dbReference>
<name>A0A941F1D7_9ACTN</name>
<gene>
    <name evidence="5" type="ORF">KDL01_37910</name>
</gene>
<dbReference type="RefSeq" id="WP_212533546.1">
    <property type="nucleotide sequence ID" value="NZ_JAGSOG010000378.1"/>
</dbReference>
<evidence type="ECO:0000313" key="5">
    <source>
        <dbReference type="EMBL" id="MBR7839104.1"/>
    </source>
</evidence>
<proteinExistence type="inferred from homology"/>
<dbReference type="PRINTS" id="PR00508">
    <property type="entry name" value="S21N4MTFRASE"/>
</dbReference>
<dbReference type="SUPFAM" id="SSF53335">
    <property type="entry name" value="S-adenosyl-L-methionine-dependent methyltransferases"/>
    <property type="match status" value="2"/>
</dbReference>
<dbReference type="InterPro" id="IPR002941">
    <property type="entry name" value="DNA_methylase_N4/N6"/>
</dbReference>
<evidence type="ECO:0000259" key="4">
    <source>
        <dbReference type="Pfam" id="PF01555"/>
    </source>
</evidence>
<dbReference type="Proteomes" id="UP000675781">
    <property type="component" value="Unassembled WGS sequence"/>
</dbReference>
<dbReference type="EC" id="2.1.1.-" evidence="3"/>